<reference evidence="1 2" key="1">
    <citation type="submission" date="2011-06" db="EMBL/GenBank/DDBJ databases">
        <title>Genomic sequence of Methylobacter tundripaludum SV96.</title>
        <authorList>
            <consortium name="US DOE Joint Genome Institute"/>
            <person name="Lucas S."/>
            <person name="Han J."/>
            <person name="Lapidus A."/>
            <person name="Cheng J.-F."/>
            <person name="Goodwin L."/>
            <person name="Pitluck S."/>
            <person name="Held B."/>
            <person name="Detter J.C."/>
            <person name="Han C."/>
            <person name="Tapia R."/>
            <person name="Land M."/>
            <person name="Hauser L."/>
            <person name="Kyrpides N."/>
            <person name="Ivanova N."/>
            <person name="Ovchinnikova G."/>
            <person name="Pagani I."/>
            <person name="Klotz M.G."/>
            <person name="Dispirito A.A."/>
            <person name="Murrell J.C."/>
            <person name="Dunfield P."/>
            <person name="Kalyuzhnaya M.G."/>
            <person name="Svenning M."/>
            <person name="Trotsenko Y.A."/>
            <person name="Stein L.Y."/>
            <person name="Woyke T."/>
        </authorList>
    </citation>
    <scope>NUCLEOTIDE SEQUENCE [LARGE SCALE GENOMIC DNA]</scope>
    <source>
        <strain evidence="2">ATCC BAA-1195 / DSM 17260 / SV96</strain>
    </source>
</reference>
<dbReference type="AlphaFoldDB" id="G3IUF6"/>
<name>G3IUF6_METTV</name>
<protein>
    <submittedName>
        <fullName evidence="1">Uncharacterized protein</fullName>
    </submittedName>
</protein>
<organism evidence="1 2">
    <name type="scientific">Methylobacter tundripaludum (strain ATCC BAA-1195 / DSM 17260 / SV96)</name>
    <dbReference type="NCBI Taxonomy" id="697282"/>
    <lineage>
        <taxon>Bacteria</taxon>
        <taxon>Pseudomonadati</taxon>
        <taxon>Pseudomonadota</taxon>
        <taxon>Gammaproteobacteria</taxon>
        <taxon>Methylococcales</taxon>
        <taxon>Methylococcaceae</taxon>
        <taxon>Methylobacter</taxon>
    </lineage>
</organism>
<proteinExistence type="predicted"/>
<dbReference type="EMBL" id="JH109152">
    <property type="protein sequence ID" value="EGW21566.1"/>
    <property type="molecule type" value="Genomic_DNA"/>
</dbReference>
<accession>G3IUF6</accession>
<evidence type="ECO:0000313" key="1">
    <source>
        <dbReference type="EMBL" id="EGW21566.1"/>
    </source>
</evidence>
<dbReference type="Proteomes" id="UP000004664">
    <property type="component" value="Unassembled WGS sequence"/>
</dbReference>
<evidence type="ECO:0000313" key="2">
    <source>
        <dbReference type="Proteomes" id="UP000004664"/>
    </source>
</evidence>
<keyword evidence="2" id="KW-1185">Reference proteome</keyword>
<sequence>MPGRLMQKRLYSCPHTHALLKYPLTLQTDVYLRGEKIADARTPEIYHFNSAPLRFELRTGF</sequence>
<dbReference type="STRING" id="697282.Mettu_0332"/>
<dbReference type="HOGENOM" id="CLU_2917405_0_0_6"/>
<gene>
    <name evidence="1" type="ORF">Mettu_0332</name>
</gene>